<feature type="transmembrane region" description="Helical" evidence="1">
    <location>
        <begin position="151"/>
        <end position="171"/>
    </location>
</feature>
<keyword evidence="1" id="KW-0472">Membrane</keyword>
<comment type="caution">
    <text evidence="2">The sequence shown here is derived from an EMBL/GenBank/DDBJ whole genome shotgun (WGS) entry which is preliminary data.</text>
</comment>
<dbReference type="Proteomes" id="UP000238322">
    <property type="component" value="Unassembled WGS sequence"/>
</dbReference>
<evidence type="ECO:0000313" key="2">
    <source>
        <dbReference type="EMBL" id="PQO35920.1"/>
    </source>
</evidence>
<sequence length="175" mass="18296">MAKRWLAKGYQGQAHMANFDNDPFRSPEPQQSGDNGRGLVMAVAVINYVFGGMCLACGVCTGVLGGGAMSFVLAEMGNSPQIDPEAKVGIGIASAVILAIAGVTSLVGLLTLIAGFGVQKFREWGRILTIVLAVISALLGILSLLSLSPVGLVQIGYAVFALVVLLNPNYIREFK</sequence>
<accession>A0A2S8FV48</accession>
<feature type="transmembrane region" description="Helical" evidence="1">
    <location>
        <begin position="39"/>
        <end position="72"/>
    </location>
</feature>
<evidence type="ECO:0008006" key="4">
    <source>
        <dbReference type="Google" id="ProtNLM"/>
    </source>
</evidence>
<dbReference type="AlphaFoldDB" id="A0A2S8FV48"/>
<feature type="transmembrane region" description="Helical" evidence="1">
    <location>
        <begin position="92"/>
        <end position="115"/>
    </location>
</feature>
<evidence type="ECO:0000256" key="1">
    <source>
        <dbReference type="SAM" id="Phobius"/>
    </source>
</evidence>
<proteinExistence type="predicted"/>
<organism evidence="2 3">
    <name type="scientific">Blastopirellula marina</name>
    <dbReference type="NCBI Taxonomy" id="124"/>
    <lineage>
        <taxon>Bacteria</taxon>
        <taxon>Pseudomonadati</taxon>
        <taxon>Planctomycetota</taxon>
        <taxon>Planctomycetia</taxon>
        <taxon>Pirellulales</taxon>
        <taxon>Pirellulaceae</taxon>
        <taxon>Blastopirellula</taxon>
    </lineage>
</organism>
<gene>
    <name evidence="2" type="ORF">C5Y83_08270</name>
</gene>
<dbReference type="EMBL" id="PUHY01000006">
    <property type="protein sequence ID" value="PQO35920.1"/>
    <property type="molecule type" value="Genomic_DNA"/>
</dbReference>
<keyword evidence="1" id="KW-0812">Transmembrane</keyword>
<protein>
    <recommendedName>
        <fullName evidence="4">DUF4064 domain-containing protein</fullName>
    </recommendedName>
</protein>
<feature type="transmembrane region" description="Helical" evidence="1">
    <location>
        <begin position="127"/>
        <end position="145"/>
    </location>
</feature>
<evidence type="ECO:0000313" key="3">
    <source>
        <dbReference type="Proteomes" id="UP000238322"/>
    </source>
</evidence>
<keyword evidence="1" id="KW-1133">Transmembrane helix</keyword>
<name>A0A2S8FV48_9BACT</name>
<reference evidence="2 3" key="1">
    <citation type="submission" date="2018-02" db="EMBL/GenBank/DDBJ databases">
        <title>Comparative genomes isolates from brazilian mangrove.</title>
        <authorList>
            <person name="Araujo J.E."/>
            <person name="Taketani R.G."/>
            <person name="Silva M.C.P."/>
            <person name="Loureco M.V."/>
            <person name="Andreote F.D."/>
        </authorList>
    </citation>
    <scope>NUCLEOTIDE SEQUENCE [LARGE SCALE GENOMIC DNA]</scope>
    <source>
        <strain evidence="2 3">Hex-1 MGV</strain>
    </source>
</reference>